<dbReference type="EMBL" id="GGEC01038153">
    <property type="protein sequence ID" value="MBX18637.1"/>
    <property type="molecule type" value="Transcribed_RNA"/>
</dbReference>
<sequence>MYPGIFVLPKYILPSFGVPLVSPMMRHILLMQCAEEVK</sequence>
<proteinExistence type="predicted"/>
<dbReference type="AlphaFoldDB" id="A0A2P2LL12"/>
<organism evidence="1">
    <name type="scientific">Rhizophora mucronata</name>
    <name type="common">Asiatic mangrove</name>
    <dbReference type="NCBI Taxonomy" id="61149"/>
    <lineage>
        <taxon>Eukaryota</taxon>
        <taxon>Viridiplantae</taxon>
        <taxon>Streptophyta</taxon>
        <taxon>Embryophyta</taxon>
        <taxon>Tracheophyta</taxon>
        <taxon>Spermatophyta</taxon>
        <taxon>Magnoliopsida</taxon>
        <taxon>eudicotyledons</taxon>
        <taxon>Gunneridae</taxon>
        <taxon>Pentapetalae</taxon>
        <taxon>rosids</taxon>
        <taxon>fabids</taxon>
        <taxon>Malpighiales</taxon>
        <taxon>Rhizophoraceae</taxon>
        <taxon>Rhizophora</taxon>
    </lineage>
</organism>
<protein>
    <submittedName>
        <fullName evidence="1">Uncharacterized protein</fullName>
    </submittedName>
</protein>
<accession>A0A2P2LL12</accession>
<reference evidence="1" key="1">
    <citation type="submission" date="2018-02" db="EMBL/GenBank/DDBJ databases">
        <title>Rhizophora mucronata_Transcriptome.</title>
        <authorList>
            <person name="Meera S.P."/>
            <person name="Sreeshan A."/>
            <person name="Augustine A."/>
        </authorList>
    </citation>
    <scope>NUCLEOTIDE SEQUENCE</scope>
    <source>
        <tissue evidence="1">Leaf</tissue>
    </source>
</reference>
<name>A0A2P2LL12_RHIMU</name>
<evidence type="ECO:0000313" key="1">
    <source>
        <dbReference type="EMBL" id="MBX18637.1"/>
    </source>
</evidence>